<sequence length="75" mass="8201">MLERISIDPEICHGKACIKGTRVPVHLILEMLAAGDSFADILESYPFLTEDDIRAAIAYASLLATEEIRTIPTVA</sequence>
<dbReference type="InterPro" id="IPR007367">
    <property type="entry name" value="DUF433"/>
</dbReference>
<dbReference type="PANTHER" id="PTHR34849">
    <property type="entry name" value="SSL5025 PROTEIN"/>
    <property type="match status" value="1"/>
</dbReference>
<dbReference type="Proteomes" id="UP000591948">
    <property type="component" value="Unassembled WGS sequence"/>
</dbReference>
<keyword evidence="2" id="KW-1185">Reference proteome</keyword>
<organism evidence="1 2">
    <name type="scientific">Candidatus Hakubella thermalkaliphila</name>
    <dbReference type="NCBI Taxonomy" id="2754717"/>
    <lineage>
        <taxon>Bacteria</taxon>
        <taxon>Bacillati</taxon>
        <taxon>Actinomycetota</taxon>
        <taxon>Actinomycetota incertae sedis</taxon>
        <taxon>Candidatus Hakubellales</taxon>
        <taxon>Candidatus Hakubellaceae</taxon>
        <taxon>Candidatus Hakubella</taxon>
    </lineage>
</organism>
<dbReference type="EMBL" id="BLRY01000011">
    <property type="protein sequence ID" value="GFP26997.1"/>
    <property type="molecule type" value="Genomic_DNA"/>
</dbReference>
<proteinExistence type="predicted"/>
<dbReference type="SUPFAM" id="SSF46689">
    <property type="entry name" value="Homeodomain-like"/>
    <property type="match status" value="1"/>
</dbReference>
<name>A0A6V8P3Q4_9ACTN</name>
<dbReference type="InterPro" id="IPR036388">
    <property type="entry name" value="WH-like_DNA-bd_sf"/>
</dbReference>
<accession>A0A6V8P3Q4</accession>
<comment type="caution">
    <text evidence="1">The sequence shown here is derived from an EMBL/GenBank/DDBJ whole genome shotgun (WGS) entry which is preliminary data.</text>
</comment>
<evidence type="ECO:0000313" key="1">
    <source>
        <dbReference type="EMBL" id="GFP26997.1"/>
    </source>
</evidence>
<evidence type="ECO:0000313" key="2">
    <source>
        <dbReference type="Proteomes" id="UP000591948"/>
    </source>
</evidence>
<protein>
    <submittedName>
        <fullName evidence="1">Uncharacterized protein</fullName>
    </submittedName>
</protein>
<dbReference type="InterPro" id="IPR009057">
    <property type="entry name" value="Homeodomain-like_sf"/>
</dbReference>
<dbReference type="Pfam" id="PF04255">
    <property type="entry name" value="DUF433"/>
    <property type="match status" value="1"/>
</dbReference>
<gene>
    <name evidence="1" type="ORF">HKBW3S33_00410</name>
</gene>
<dbReference type="PANTHER" id="PTHR34849:SF3">
    <property type="entry name" value="SSR2962 PROTEIN"/>
    <property type="match status" value="1"/>
</dbReference>
<dbReference type="Gene3D" id="1.10.10.10">
    <property type="entry name" value="Winged helix-like DNA-binding domain superfamily/Winged helix DNA-binding domain"/>
    <property type="match status" value="1"/>
</dbReference>
<reference evidence="1 2" key="1">
    <citation type="journal article" date="2020" name="Front. Microbiol.">
        <title>Single-cell genomics of novel Actinobacteria with the Wood-Ljungdahl pathway discovered in a serpentinizing system.</title>
        <authorList>
            <person name="Merino N."/>
            <person name="Kawai M."/>
            <person name="Boyd E.S."/>
            <person name="Colman D.R."/>
            <person name="McGlynn S.E."/>
            <person name="Nealson K.H."/>
            <person name="Kurokawa K."/>
            <person name="Hongoh Y."/>
        </authorList>
    </citation>
    <scope>NUCLEOTIDE SEQUENCE [LARGE SCALE GENOMIC DNA]</scope>
    <source>
        <strain evidence="1 2">S33</strain>
    </source>
</reference>